<reference evidence="1 2" key="1">
    <citation type="submission" date="2019-02" db="EMBL/GenBank/DDBJ databases">
        <title>Isolation and identification of novel species under the genus Muribaculum.</title>
        <authorList>
            <person name="Miyake S."/>
            <person name="Ding Y."/>
            <person name="Low A."/>
            <person name="Soh M."/>
            <person name="Seedorf H."/>
        </authorList>
    </citation>
    <scope>NUCLEOTIDE SEQUENCE [LARGE SCALE GENOMIC DNA]</scope>
    <source>
        <strain evidence="1 2">TLL-A4</strain>
    </source>
</reference>
<dbReference type="KEGG" id="mgod:E7746_06665"/>
<evidence type="ECO:0000313" key="1">
    <source>
        <dbReference type="EMBL" id="QCD35597.1"/>
    </source>
</evidence>
<dbReference type="Proteomes" id="UP000297031">
    <property type="component" value="Chromosome"/>
</dbReference>
<dbReference type="AlphaFoldDB" id="A0A4V1D1L2"/>
<organism evidence="1 2">
    <name type="scientific">Muribaculum gordoncarteri</name>
    <dbReference type="NCBI Taxonomy" id="2530390"/>
    <lineage>
        <taxon>Bacteria</taxon>
        <taxon>Pseudomonadati</taxon>
        <taxon>Bacteroidota</taxon>
        <taxon>Bacteroidia</taxon>
        <taxon>Bacteroidales</taxon>
        <taxon>Muribaculaceae</taxon>
        <taxon>Muribaculum</taxon>
    </lineage>
</organism>
<gene>
    <name evidence="1" type="ORF">E7746_06665</name>
</gene>
<dbReference type="OrthoDB" id="9898800at2"/>
<proteinExistence type="predicted"/>
<sequence>MEKKAENSTTNYAPEKVTEAVEIHFTKIVSGGNTTISGTIKKGSADAGTVSFETTGNYLITQLKPYNALTADEVTAVYAAVPGCITEMLND</sequence>
<accession>A0A4V1D1L2</accession>
<dbReference type="RefSeq" id="WP_136410256.1">
    <property type="nucleotide sequence ID" value="NZ_CP039393.1"/>
</dbReference>
<evidence type="ECO:0000313" key="2">
    <source>
        <dbReference type="Proteomes" id="UP000297031"/>
    </source>
</evidence>
<keyword evidence="2" id="KW-1185">Reference proteome</keyword>
<dbReference type="EMBL" id="CP039393">
    <property type="protein sequence ID" value="QCD35597.1"/>
    <property type="molecule type" value="Genomic_DNA"/>
</dbReference>
<name>A0A4V1D1L2_9BACT</name>
<protein>
    <submittedName>
        <fullName evidence="1">Uncharacterized protein</fullName>
    </submittedName>
</protein>